<feature type="region of interest" description="Disordered" evidence="1">
    <location>
        <begin position="222"/>
        <end position="244"/>
    </location>
</feature>
<dbReference type="VEuPathDB" id="AmoebaDB:EDI_161900"/>
<name>B0EUT1_ENTDS</name>
<gene>
    <name evidence="3" type="ORF">EDI_161900</name>
</gene>
<feature type="domain" description="Micro-fibrillar-associated protein 1 C-terminal" evidence="2">
    <location>
        <begin position="32"/>
        <end position="238"/>
    </location>
</feature>
<dbReference type="Pfam" id="PF06991">
    <property type="entry name" value="MFAP1"/>
    <property type="match status" value="1"/>
</dbReference>
<feature type="compositionally biased region" description="Basic and acidic residues" evidence="1">
    <location>
        <begin position="18"/>
        <end position="27"/>
    </location>
</feature>
<feature type="region of interest" description="Disordered" evidence="1">
    <location>
        <begin position="97"/>
        <end position="120"/>
    </location>
</feature>
<dbReference type="EMBL" id="DS550966">
    <property type="protein sequence ID" value="EDR21725.1"/>
    <property type="molecule type" value="Genomic_DNA"/>
</dbReference>
<protein>
    <submittedName>
        <fullName evidence="3">Microfibrillar-associated protein, putative</fullName>
    </submittedName>
</protein>
<keyword evidence="4" id="KW-1185">Reference proteome</keyword>
<dbReference type="PANTHER" id="PTHR15327">
    <property type="entry name" value="MICROFIBRIL-ASSOCIATED PROTEIN"/>
    <property type="match status" value="1"/>
</dbReference>
<feature type="region of interest" description="Disordered" evidence="1">
    <location>
        <begin position="18"/>
        <end position="47"/>
    </location>
</feature>
<dbReference type="Proteomes" id="UP000008076">
    <property type="component" value="Unassembled WGS sequence"/>
</dbReference>
<dbReference type="InterPro" id="IPR009730">
    <property type="entry name" value="MFAP1_C"/>
</dbReference>
<dbReference type="GeneID" id="5886749"/>
<feature type="compositionally biased region" description="Basic and acidic residues" evidence="1">
    <location>
        <begin position="232"/>
        <end position="244"/>
    </location>
</feature>
<dbReference type="InterPro" id="IPR033194">
    <property type="entry name" value="MFAP1"/>
</dbReference>
<evidence type="ECO:0000256" key="1">
    <source>
        <dbReference type="SAM" id="MobiDB-lite"/>
    </source>
</evidence>
<dbReference type="RefSeq" id="XP_001741816.1">
    <property type="nucleotide sequence ID" value="XM_001741764.1"/>
</dbReference>
<evidence type="ECO:0000313" key="4">
    <source>
        <dbReference type="Proteomes" id="UP000008076"/>
    </source>
</evidence>
<proteinExistence type="predicted"/>
<evidence type="ECO:0000259" key="2">
    <source>
        <dbReference type="Pfam" id="PF06991"/>
    </source>
</evidence>
<evidence type="ECO:0000313" key="3">
    <source>
        <dbReference type="EMBL" id="EDR21725.1"/>
    </source>
</evidence>
<sequence length="244" mass="29426">MKKGLVITHRIEKIKSNDEDDMFHIQEEYTEEDESNEEDENEEPVFIPMRKDIIKKEQVEEKDIRENVFPSYKQQAQDISINEINKKLIQMTIEKELEQKENEESTEEFSSGDEYGGKDEFEAWQQRELERLKKEYIQQLNYQNDLEKLKEICSTESQSNEEEKKKERKKWKFMQKYYHIGSFFRDGGKWDVSKGNWDFDAATGDDWMDKSLLPKILQTKDWGKKGRSKHTNLKEEDTTYRNYD</sequence>
<accession>B0EUT1</accession>
<dbReference type="KEGG" id="edi:EDI_161900"/>
<reference evidence="4" key="1">
    <citation type="submission" date="2007-12" db="EMBL/GenBank/DDBJ databases">
        <title>Annotation of Entamoeba dispar SAW760.</title>
        <authorList>
            <person name="Lorenzi H."/>
            <person name="Inman J."/>
            <person name="Schobel S."/>
            <person name="Amedeo P."/>
            <person name="Caler E."/>
        </authorList>
    </citation>
    <scope>NUCLEOTIDE SEQUENCE [LARGE SCALE GENOMIC DNA]</scope>
    <source>
        <strain evidence="4">ATCC PRA-260 / SAW760</strain>
    </source>
</reference>
<dbReference type="eggNOG" id="KOG1425">
    <property type="taxonomic scope" value="Eukaryota"/>
</dbReference>
<organism evidence="4">
    <name type="scientific">Entamoeba dispar (strain ATCC PRA-260 / SAW760)</name>
    <dbReference type="NCBI Taxonomy" id="370354"/>
    <lineage>
        <taxon>Eukaryota</taxon>
        <taxon>Amoebozoa</taxon>
        <taxon>Evosea</taxon>
        <taxon>Archamoebae</taxon>
        <taxon>Mastigamoebida</taxon>
        <taxon>Entamoebidae</taxon>
        <taxon>Entamoeba</taxon>
    </lineage>
</organism>
<dbReference type="AlphaFoldDB" id="B0EUT1"/>
<dbReference type="OrthoDB" id="29724at2759"/>
<feature type="compositionally biased region" description="Acidic residues" evidence="1">
    <location>
        <begin position="28"/>
        <end position="43"/>
    </location>
</feature>
<dbReference type="OMA" id="WHEPDQI"/>